<evidence type="ECO:0000256" key="5">
    <source>
        <dbReference type="ARBA" id="ARBA00023136"/>
    </source>
</evidence>
<dbReference type="EMBL" id="MTEJ01000318">
    <property type="protein sequence ID" value="OQX04820.1"/>
    <property type="molecule type" value="Genomic_DNA"/>
</dbReference>
<comment type="subcellular location">
    <subcellularLocation>
        <location evidence="1">Cell membrane</location>
        <topology evidence="1">Multi-pass membrane protein</topology>
    </subcellularLocation>
</comment>
<dbReference type="Proteomes" id="UP000192491">
    <property type="component" value="Unassembled WGS sequence"/>
</dbReference>
<name>A0A1Y1QGI2_9GAMM</name>
<organism evidence="7 8">
    <name type="scientific">Thiothrix lacustris</name>
    <dbReference type="NCBI Taxonomy" id="525917"/>
    <lineage>
        <taxon>Bacteria</taxon>
        <taxon>Pseudomonadati</taxon>
        <taxon>Pseudomonadota</taxon>
        <taxon>Gammaproteobacteria</taxon>
        <taxon>Thiotrichales</taxon>
        <taxon>Thiotrichaceae</taxon>
        <taxon>Thiothrix</taxon>
    </lineage>
</organism>
<gene>
    <name evidence="7" type="ORF">BWK73_35180</name>
</gene>
<dbReference type="GO" id="GO:0005886">
    <property type="term" value="C:plasma membrane"/>
    <property type="evidence" value="ECO:0007669"/>
    <property type="project" value="UniProtKB-SubCell"/>
</dbReference>
<keyword evidence="3 6" id="KW-0812">Transmembrane</keyword>
<sequence>MVSNFLNGMTLLLVYQLVGEVSTRVLHLPVPGPVLGMMLLFITLLLRKRAEPVVEPAASALLSHLSLLFVPAGVGVMVHAGHMGEAWLPIIAALVVGTLITLAVTALVMQAMQRLLGKGAARES</sequence>
<keyword evidence="2" id="KW-1003">Cell membrane</keyword>
<evidence type="ECO:0000256" key="3">
    <source>
        <dbReference type="ARBA" id="ARBA00022692"/>
    </source>
</evidence>
<feature type="transmembrane region" description="Helical" evidence="6">
    <location>
        <begin position="86"/>
        <end position="108"/>
    </location>
</feature>
<dbReference type="InterPro" id="IPR005538">
    <property type="entry name" value="LrgA/CidA"/>
</dbReference>
<keyword evidence="5 6" id="KW-0472">Membrane</keyword>
<evidence type="ECO:0000256" key="4">
    <source>
        <dbReference type="ARBA" id="ARBA00022989"/>
    </source>
</evidence>
<feature type="transmembrane region" description="Helical" evidence="6">
    <location>
        <begin position="58"/>
        <end position="80"/>
    </location>
</feature>
<evidence type="ECO:0000256" key="1">
    <source>
        <dbReference type="ARBA" id="ARBA00004651"/>
    </source>
</evidence>
<reference evidence="7 8" key="1">
    <citation type="submission" date="2017-01" db="EMBL/GenBank/DDBJ databases">
        <title>Novel large sulfur bacteria in the metagenomes of groundwater-fed chemosynthetic microbial mats in the Lake Huron basin.</title>
        <authorList>
            <person name="Sharrar A.M."/>
            <person name="Flood B.E."/>
            <person name="Bailey J.V."/>
            <person name="Jones D.S."/>
            <person name="Biddanda B."/>
            <person name="Ruberg S.A."/>
            <person name="Marcus D.N."/>
            <person name="Dick G.J."/>
        </authorList>
    </citation>
    <scope>NUCLEOTIDE SEQUENCE [LARGE SCALE GENOMIC DNA]</scope>
    <source>
        <strain evidence="7">A8</strain>
    </source>
</reference>
<comment type="caution">
    <text evidence="7">The sequence shown here is derived from an EMBL/GenBank/DDBJ whole genome shotgun (WGS) entry which is preliminary data.</text>
</comment>
<keyword evidence="4 6" id="KW-1133">Transmembrane helix</keyword>
<dbReference type="PANTHER" id="PTHR33931:SF2">
    <property type="entry name" value="HOLIN-LIKE PROTEIN CIDA"/>
    <property type="match status" value="1"/>
</dbReference>
<dbReference type="Pfam" id="PF03788">
    <property type="entry name" value="LrgA"/>
    <property type="match status" value="1"/>
</dbReference>
<dbReference type="AlphaFoldDB" id="A0A1Y1QGI2"/>
<evidence type="ECO:0000313" key="8">
    <source>
        <dbReference type="Proteomes" id="UP000192491"/>
    </source>
</evidence>
<evidence type="ECO:0000256" key="6">
    <source>
        <dbReference type="SAM" id="Phobius"/>
    </source>
</evidence>
<feature type="transmembrane region" description="Helical" evidence="6">
    <location>
        <begin position="25"/>
        <end position="46"/>
    </location>
</feature>
<protein>
    <submittedName>
        <fullName evidence="7">CidA/LrgA family protein</fullName>
    </submittedName>
</protein>
<evidence type="ECO:0000313" key="7">
    <source>
        <dbReference type="EMBL" id="OQX04820.1"/>
    </source>
</evidence>
<accession>A0A1Y1QGI2</accession>
<evidence type="ECO:0000256" key="2">
    <source>
        <dbReference type="ARBA" id="ARBA00022475"/>
    </source>
</evidence>
<proteinExistence type="predicted"/>
<dbReference type="PANTHER" id="PTHR33931">
    <property type="entry name" value="HOLIN-LIKE PROTEIN CIDA-RELATED"/>
    <property type="match status" value="1"/>
</dbReference>